<sequence>MERMSAMEGPLRDALEDFVAAKLVAQQTDRHFETIPSTPFFPSDVRRAVRRLSLPPPRTTCSRSGGRWLQGGGSPAGPPVPHRDPLLLYHYTTISAVSTERRVTGAGAGSNVITLHGSLAHDTVAAVTRGAGRSPRPAATEE</sequence>
<accession>A0A4C1UIA0</accession>
<reference evidence="2 3" key="1">
    <citation type="journal article" date="2019" name="Commun. Biol.">
        <title>The bagworm genome reveals a unique fibroin gene that provides high tensile strength.</title>
        <authorList>
            <person name="Kono N."/>
            <person name="Nakamura H."/>
            <person name="Ohtoshi R."/>
            <person name="Tomita M."/>
            <person name="Numata K."/>
            <person name="Arakawa K."/>
        </authorList>
    </citation>
    <scope>NUCLEOTIDE SEQUENCE [LARGE SCALE GENOMIC DNA]</scope>
</reference>
<dbReference type="Proteomes" id="UP000299102">
    <property type="component" value="Unassembled WGS sequence"/>
</dbReference>
<feature type="region of interest" description="Disordered" evidence="1">
    <location>
        <begin position="54"/>
        <end position="81"/>
    </location>
</feature>
<evidence type="ECO:0000313" key="2">
    <source>
        <dbReference type="EMBL" id="GBP25880.1"/>
    </source>
</evidence>
<keyword evidence="3" id="KW-1185">Reference proteome</keyword>
<proteinExistence type="predicted"/>
<protein>
    <submittedName>
        <fullName evidence="2">Uncharacterized protein</fullName>
    </submittedName>
</protein>
<organism evidence="2 3">
    <name type="scientific">Eumeta variegata</name>
    <name type="common">Bagworm moth</name>
    <name type="synonym">Eumeta japonica</name>
    <dbReference type="NCBI Taxonomy" id="151549"/>
    <lineage>
        <taxon>Eukaryota</taxon>
        <taxon>Metazoa</taxon>
        <taxon>Ecdysozoa</taxon>
        <taxon>Arthropoda</taxon>
        <taxon>Hexapoda</taxon>
        <taxon>Insecta</taxon>
        <taxon>Pterygota</taxon>
        <taxon>Neoptera</taxon>
        <taxon>Endopterygota</taxon>
        <taxon>Lepidoptera</taxon>
        <taxon>Glossata</taxon>
        <taxon>Ditrysia</taxon>
        <taxon>Tineoidea</taxon>
        <taxon>Psychidae</taxon>
        <taxon>Oiketicinae</taxon>
        <taxon>Eumeta</taxon>
    </lineage>
</organism>
<name>A0A4C1UIA0_EUMVA</name>
<gene>
    <name evidence="2" type="ORF">EVAR_81762_1</name>
</gene>
<dbReference type="EMBL" id="BGZK01000173">
    <property type="protein sequence ID" value="GBP25880.1"/>
    <property type="molecule type" value="Genomic_DNA"/>
</dbReference>
<comment type="caution">
    <text evidence="2">The sequence shown here is derived from an EMBL/GenBank/DDBJ whole genome shotgun (WGS) entry which is preliminary data.</text>
</comment>
<dbReference type="AlphaFoldDB" id="A0A4C1UIA0"/>
<evidence type="ECO:0000256" key="1">
    <source>
        <dbReference type="SAM" id="MobiDB-lite"/>
    </source>
</evidence>
<evidence type="ECO:0000313" key="3">
    <source>
        <dbReference type="Proteomes" id="UP000299102"/>
    </source>
</evidence>